<protein>
    <submittedName>
        <fullName evidence="2">Uncharacterized protein</fullName>
    </submittedName>
</protein>
<keyword evidence="1" id="KW-1133">Transmembrane helix</keyword>
<feature type="transmembrane region" description="Helical" evidence="1">
    <location>
        <begin position="12"/>
        <end position="30"/>
    </location>
</feature>
<dbReference type="AlphaFoldDB" id="A0A101M4M4"/>
<dbReference type="EMBL" id="LKAM01000001">
    <property type="protein sequence ID" value="KUM50799.1"/>
    <property type="molecule type" value="Genomic_DNA"/>
</dbReference>
<keyword evidence="1" id="KW-0812">Transmembrane</keyword>
<evidence type="ECO:0000313" key="2">
    <source>
        <dbReference type="EMBL" id="KUM50799.1"/>
    </source>
</evidence>
<keyword evidence="1" id="KW-0472">Membrane</keyword>
<gene>
    <name evidence="2" type="ORF">ABT39_MTgene643</name>
</gene>
<organism evidence="2">
    <name type="scientific">Picea glauca</name>
    <name type="common">White spruce</name>
    <name type="synonym">Pinus glauca</name>
    <dbReference type="NCBI Taxonomy" id="3330"/>
    <lineage>
        <taxon>Eukaryota</taxon>
        <taxon>Viridiplantae</taxon>
        <taxon>Streptophyta</taxon>
        <taxon>Embryophyta</taxon>
        <taxon>Tracheophyta</taxon>
        <taxon>Spermatophyta</taxon>
        <taxon>Pinopsida</taxon>
        <taxon>Pinidae</taxon>
        <taxon>Conifers I</taxon>
        <taxon>Pinales</taxon>
        <taxon>Pinaceae</taxon>
        <taxon>Picea</taxon>
    </lineage>
</organism>
<keyword evidence="2" id="KW-0496">Mitochondrion</keyword>
<proteinExistence type="predicted"/>
<name>A0A101M4M4_PICGL</name>
<accession>A0A101M4M4</accession>
<sequence length="100" mass="11375">MVHGDYEKLPSCGHLSGILLPILSFLWLAIGRRNNIFRQETLPLIHFCLLQHTSQEDAFTQNEHLDDSSFASLVSQLLPLKQLLNRLSQVPLLGKLPLFQ</sequence>
<comment type="caution">
    <text evidence="2">The sequence shown here is derived from an EMBL/GenBank/DDBJ whole genome shotgun (WGS) entry which is preliminary data.</text>
</comment>
<evidence type="ECO:0000256" key="1">
    <source>
        <dbReference type="SAM" id="Phobius"/>
    </source>
</evidence>
<geneLocation type="mitochondrion" evidence="2"/>
<reference evidence="2" key="1">
    <citation type="journal article" date="2015" name="Genome Biol. Evol.">
        <title>Organellar Genomes of White Spruce (Picea glauca): Assembly and Annotation.</title>
        <authorList>
            <person name="Jackman S.D."/>
            <person name="Warren R.L."/>
            <person name="Gibb E.A."/>
            <person name="Vandervalk B.P."/>
            <person name="Mohamadi H."/>
            <person name="Chu J."/>
            <person name="Raymond A."/>
            <person name="Pleasance S."/>
            <person name="Coope R."/>
            <person name="Wildung M.R."/>
            <person name="Ritland C.E."/>
            <person name="Bousquet J."/>
            <person name="Jones S.J."/>
            <person name="Bohlmann J."/>
            <person name="Birol I."/>
        </authorList>
    </citation>
    <scope>NUCLEOTIDE SEQUENCE [LARGE SCALE GENOMIC DNA]</scope>
    <source>
        <tissue evidence="2">Flushing bud</tissue>
    </source>
</reference>